<gene>
    <name evidence="1" type="ORF">MGWOODY_XGa1472</name>
</gene>
<evidence type="ECO:0000313" key="1">
    <source>
        <dbReference type="EMBL" id="CUS53514.1"/>
    </source>
</evidence>
<organism evidence="1">
    <name type="scientific">hydrothermal vent metagenome</name>
    <dbReference type="NCBI Taxonomy" id="652676"/>
    <lineage>
        <taxon>unclassified sequences</taxon>
        <taxon>metagenomes</taxon>
        <taxon>ecological metagenomes</taxon>
    </lineage>
</organism>
<name>A0A160TUW7_9ZZZZ</name>
<dbReference type="AlphaFoldDB" id="A0A160TUW7"/>
<protein>
    <submittedName>
        <fullName evidence="1">Uncharacterized protein</fullName>
    </submittedName>
</protein>
<sequence length="67" mass="7819">MSTKQEIIQKMIHMQKQFIARERKSGVAQEDYFVPHSGDILDGYRETFDELATQLVDLAHEEKGSHR</sequence>
<proteinExistence type="predicted"/>
<accession>A0A160TUW7</accession>
<reference evidence="1" key="1">
    <citation type="submission" date="2015-10" db="EMBL/GenBank/DDBJ databases">
        <authorList>
            <person name="Gilbert D.G."/>
        </authorList>
    </citation>
    <scope>NUCLEOTIDE SEQUENCE</scope>
</reference>
<dbReference type="EMBL" id="CZRL01000097">
    <property type="protein sequence ID" value="CUS53514.1"/>
    <property type="molecule type" value="Genomic_DNA"/>
</dbReference>